<protein>
    <submittedName>
        <fullName evidence="2">Uncharacterized protein</fullName>
    </submittedName>
</protein>
<comment type="caution">
    <text evidence="2">The sequence shown here is derived from an EMBL/GenBank/DDBJ whole genome shotgun (WGS) entry which is preliminary data.</text>
</comment>
<dbReference type="OrthoDB" id="2938030at2"/>
<gene>
    <name evidence="2" type="ORF">EC604_11625</name>
</gene>
<organism evidence="2 3">
    <name type="scientific">Paenibacillus amylolyticus</name>
    <dbReference type="NCBI Taxonomy" id="1451"/>
    <lineage>
        <taxon>Bacteria</taxon>
        <taxon>Bacillati</taxon>
        <taxon>Bacillota</taxon>
        <taxon>Bacilli</taxon>
        <taxon>Bacillales</taxon>
        <taxon>Paenibacillaceae</taxon>
        <taxon>Paenibacillus</taxon>
    </lineage>
</organism>
<dbReference type="Proteomes" id="UP000323664">
    <property type="component" value="Unassembled WGS sequence"/>
</dbReference>
<keyword evidence="1" id="KW-1133">Transmembrane helix</keyword>
<evidence type="ECO:0000256" key="1">
    <source>
        <dbReference type="SAM" id="Phobius"/>
    </source>
</evidence>
<dbReference type="RefSeq" id="WP_123064341.1">
    <property type="nucleotide sequence ID" value="NZ_RIAS01000005.1"/>
</dbReference>
<feature type="transmembrane region" description="Helical" evidence="1">
    <location>
        <begin position="32"/>
        <end position="52"/>
    </location>
</feature>
<evidence type="ECO:0000313" key="3">
    <source>
        <dbReference type="Proteomes" id="UP000323664"/>
    </source>
</evidence>
<dbReference type="AlphaFoldDB" id="A0A5M9WSM6"/>
<name>A0A5M9WSM6_PAEAM</name>
<keyword evidence="1" id="KW-0472">Membrane</keyword>
<feature type="transmembrane region" description="Helical" evidence="1">
    <location>
        <begin position="7"/>
        <end position="26"/>
    </location>
</feature>
<dbReference type="EMBL" id="RIAS01000005">
    <property type="protein sequence ID" value="KAA8784493.1"/>
    <property type="molecule type" value="Genomic_DNA"/>
</dbReference>
<sequence length="59" mass="7326">MNKHWKKYLFLFAVIVPISIVNIFTLPYHHRYIAVAIFPALFWVLYYSWIVLERKRDRQ</sequence>
<accession>A0A5M9WSM6</accession>
<evidence type="ECO:0000313" key="2">
    <source>
        <dbReference type="EMBL" id="KAA8784493.1"/>
    </source>
</evidence>
<keyword evidence="1" id="KW-0812">Transmembrane</keyword>
<proteinExistence type="predicted"/>
<reference evidence="2 3" key="1">
    <citation type="journal article" date="2019" name="J. Ind. Microbiol. Biotechnol.">
        <title>Paenibacillus amylolyticus 27C64 has a diverse set of carbohydrate-active enzymes and complete pectin deconstruction system.</title>
        <authorList>
            <person name="Keggi C."/>
            <person name="Doran-Peterson J."/>
        </authorList>
    </citation>
    <scope>NUCLEOTIDE SEQUENCE [LARGE SCALE GENOMIC DNA]</scope>
    <source>
        <strain evidence="2 3">27C64</strain>
    </source>
</reference>